<protein>
    <submittedName>
        <fullName evidence="2">DinB family protein</fullName>
    </submittedName>
</protein>
<accession>A0ABV5AAC4</accession>
<name>A0ABV5AAC4_9BACL</name>
<dbReference type="Pfam" id="PF12867">
    <property type="entry name" value="DinB_2"/>
    <property type="match status" value="1"/>
</dbReference>
<dbReference type="SUPFAM" id="SSF109854">
    <property type="entry name" value="DinB/YfiT-like putative metalloenzymes"/>
    <property type="match status" value="1"/>
</dbReference>
<dbReference type="RefSeq" id="WP_275472653.1">
    <property type="nucleotide sequence ID" value="NZ_CP162940.1"/>
</dbReference>
<dbReference type="InterPro" id="IPR034660">
    <property type="entry name" value="DinB/YfiT-like"/>
</dbReference>
<comment type="caution">
    <text evidence="2">The sequence shown here is derived from an EMBL/GenBank/DDBJ whole genome shotgun (WGS) entry which is preliminary data.</text>
</comment>
<evidence type="ECO:0000313" key="2">
    <source>
        <dbReference type="EMBL" id="MFB5189203.1"/>
    </source>
</evidence>
<proteinExistence type="predicted"/>
<gene>
    <name evidence="2" type="ORF">KKP3000_002202</name>
</gene>
<dbReference type="EMBL" id="JBDXSU010000002">
    <property type="protein sequence ID" value="MFB5189203.1"/>
    <property type="molecule type" value="Genomic_DNA"/>
</dbReference>
<feature type="domain" description="DinB-like" evidence="1">
    <location>
        <begin position="29"/>
        <end position="162"/>
    </location>
</feature>
<sequence length="180" mass="20695">MNLDARNFIGHIPGFSTQLGHLVSMMNCTRRKTVELVCGLSVEELDYVHDEQSNSIGSLLFHLAAIETAQQIWSFQNRELTASEVQQWGAGLQLGMRARTEIHGNSAQMYLDCLNEVRSKTIAAFHQCDDAWLNETVSGRQENQYYRWFHVMEDEISHRGQMKWLLSRVLQRGSDSYART</sequence>
<dbReference type="InterPro" id="IPR024775">
    <property type="entry name" value="DinB-like"/>
</dbReference>
<organism evidence="2 3">
    <name type="scientific">Alicyclobacillus fastidiosus</name>
    <dbReference type="NCBI Taxonomy" id="392011"/>
    <lineage>
        <taxon>Bacteria</taxon>
        <taxon>Bacillati</taxon>
        <taxon>Bacillota</taxon>
        <taxon>Bacilli</taxon>
        <taxon>Bacillales</taxon>
        <taxon>Alicyclobacillaceae</taxon>
        <taxon>Alicyclobacillus</taxon>
    </lineage>
</organism>
<dbReference type="Gene3D" id="1.20.120.450">
    <property type="entry name" value="dinb family like domain"/>
    <property type="match status" value="1"/>
</dbReference>
<keyword evidence="3" id="KW-1185">Reference proteome</keyword>
<evidence type="ECO:0000259" key="1">
    <source>
        <dbReference type="Pfam" id="PF12867"/>
    </source>
</evidence>
<dbReference type="Proteomes" id="UP001579974">
    <property type="component" value="Unassembled WGS sequence"/>
</dbReference>
<reference evidence="2 3" key="1">
    <citation type="journal article" date="2024" name="Int. J. Mol. Sci.">
        <title>Exploration of Alicyclobacillus spp. Genome in Search of Antibiotic Resistance.</title>
        <authorList>
            <person name="Bucka-Kolendo J."/>
            <person name="Kiousi D.E."/>
            <person name="Dekowska A."/>
            <person name="Mikolajczuk-Szczyrba A."/>
            <person name="Karadedos D.M."/>
            <person name="Michael P."/>
            <person name="Galanis A."/>
            <person name="Sokolowska B."/>
        </authorList>
    </citation>
    <scope>NUCLEOTIDE SEQUENCE [LARGE SCALE GENOMIC DNA]</scope>
    <source>
        <strain evidence="2 3">KKP 3000</strain>
    </source>
</reference>
<evidence type="ECO:0000313" key="3">
    <source>
        <dbReference type="Proteomes" id="UP001579974"/>
    </source>
</evidence>